<accession>A0ACC3DAC5</accession>
<gene>
    <name evidence="1" type="ORF">LTS18_007718</name>
</gene>
<comment type="caution">
    <text evidence="1">The sequence shown here is derived from an EMBL/GenBank/DDBJ whole genome shotgun (WGS) entry which is preliminary data.</text>
</comment>
<organism evidence="1 2">
    <name type="scientific">Coniosporium uncinatum</name>
    <dbReference type="NCBI Taxonomy" id="93489"/>
    <lineage>
        <taxon>Eukaryota</taxon>
        <taxon>Fungi</taxon>
        <taxon>Dikarya</taxon>
        <taxon>Ascomycota</taxon>
        <taxon>Pezizomycotina</taxon>
        <taxon>Dothideomycetes</taxon>
        <taxon>Dothideomycetes incertae sedis</taxon>
        <taxon>Coniosporium</taxon>
    </lineage>
</organism>
<evidence type="ECO:0000313" key="2">
    <source>
        <dbReference type="Proteomes" id="UP001186974"/>
    </source>
</evidence>
<proteinExistence type="predicted"/>
<reference evidence="1" key="1">
    <citation type="submission" date="2024-09" db="EMBL/GenBank/DDBJ databases">
        <title>Black Yeasts Isolated from many extreme environments.</title>
        <authorList>
            <person name="Coleine C."/>
            <person name="Stajich J.E."/>
            <person name="Selbmann L."/>
        </authorList>
    </citation>
    <scope>NUCLEOTIDE SEQUENCE</scope>
    <source>
        <strain evidence="1">CCFEE 5737</strain>
    </source>
</reference>
<keyword evidence="2" id="KW-1185">Reference proteome</keyword>
<dbReference type="Proteomes" id="UP001186974">
    <property type="component" value="Unassembled WGS sequence"/>
</dbReference>
<sequence length="112" mass="12388">MSMPTQENIHTGEKASGTVKAGGEGQSAPGEYIRWDAEGVEVEQPGEAEKIKEVSAQFNRFQMMNFNEHHHCLRGTHLKTQGCVMGKFIVKDNLPPHLAQGMFAKPGSYDMI</sequence>
<dbReference type="EMBL" id="JAWDJW010006530">
    <property type="protein sequence ID" value="KAK3064375.1"/>
    <property type="molecule type" value="Genomic_DNA"/>
</dbReference>
<protein>
    <submittedName>
        <fullName evidence="1">Uncharacterized protein</fullName>
    </submittedName>
</protein>
<evidence type="ECO:0000313" key="1">
    <source>
        <dbReference type="EMBL" id="KAK3064375.1"/>
    </source>
</evidence>
<feature type="non-terminal residue" evidence="1">
    <location>
        <position position="112"/>
    </location>
</feature>
<name>A0ACC3DAC5_9PEZI</name>